<dbReference type="Pfam" id="PF00612">
    <property type="entry name" value="IQ"/>
    <property type="match status" value="1"/>
</dbReference>
<organism evidence="1 2">
    <name type="scientific">Nasonia vitripennis</name>
    <name type="common">Parasitic wasp</name>
    <dbReference type="NCBI Taxonomy" id="7425"/>
    <lineage>
        <taxon>Eukaryota</taxon>
        <taxon>Metazoa</taxon>
        <taxon>Ecdysozoa</taxon>
        <taxon>Arthropoda</taxon>
        <taxon>Hexapoda</taxon>
        <taxon>Insecta</taxon>
        <taxon>Pterygota</taxon>
        <taxon>Neoptera</taxon>
        <taxon>Endopterygota</taxon>
        <taxon>Hymenoptera</taxon>
        <taxon>Apocrita</taxon>
        <taxon>Proctotrupomorpha</taxon>
        <taxon>Chalcidoidea</taxon>
        <taxon>Pteromalidae</taxon>
        <taxon>Pteromalinae</taxon>
        <taxon>Nasonia</taxon>
    </lineage>
</organism>
<dbReference type="KEGG" id="nvi:100121146"/>
<keyword evidence="2" id="KW-1185">Reference proteome</keyword>
<dbReference type="PANTHER" id="PTHR14690">
    <property type="entry name" value="IQ MOTIF CONTAINING WITH AAA DOMAIN 1"/>
    <property type="match status" value="1"/>
</dbReference>
<dbReference type="AlphaFoldDB" id="A0A7M7R086"/>
<dbReference type="CDD" id="cd23767">
    <property type="entry name" value="IQCD"/>
    <property type="match status" value="1"/>
</dbReference>
<dbReference type="Proteomes" id="UP000002358">
    <property type="component" value="Chromosome 1"/>
</dbReference>
<name>A0A7M7R086_NASVI</name>
<dbReference type="EnsemblMetazoa" id="XM_032599525">
    <property type="protein sequence ID" value="XP_032455416"/>
    <property type="gene ID" value="LOC100121146"/>
</dbReference>
<dbReference type="InterPro" id="IPR000048">
    <property type="entry name" value="IQ_motif_EF-hand-BS"/>
</dbReference>
<dbReference type="PROSITE" id="PS50096">
    <property type="entry name" value="IQ"/>
    <property type="match status" value="1"/>
</dbReference>
<dbReference type="Gene3D" id="1.20.5.190">
    <property type="match status" value="1"/>
</dbReference>
<evidence type="ECO:0000313" key="2">
    <source>
        <dbReference type="Proteomes" id="UP000002358"/>
    </source>
</evidence>
<dbReference type="PANTHER" id="PTHR14690:SF9">
    <property type="entry name" value="GH08353P"/>
    <property type="match status" value="1"/>
</dbReference>
<dbReference type="OrthoDB" id="6616786at2759"/>
<dbReference type="InParanoid" id="A0A7M7R086"/>
<reference evidence="1" key="1">
    <citation type="submission" date="2021-01" db="UniProtKB">
        <authorList>
            <consortium name="EnsemblMetazoa"/>
        </authorList>
    </citation>
    <scope>IDENTIFICATION</scope>
</reference>
<dbReference type="InterPro" id="IPR052267">
    <property type="entry name" value="N-DRC_Component"/>
</dbReference>
<dbReference type="GeneID" id="100121146"/>
<dbReference type="SMART" id="SM00015">
    <property type="entry name" value="IQ"/>
    <property type="match status" value="2"/>
</dbReference>
<accession>A0A7M7R086</accession>
<dbReference type="RefSeq" id="XP_032455416.1">
    <property type="nucleotide sequence ID" value="XM_032599525.1"/>
</dbReference>
<sequence length="470" mass="55083">MAHFHYAKVWLETREDLQSLIKLDQSILERKTIVRAANVVNTVLELYLRYRRIVRRLMVCYDRMVQPQIRMFVKKTLEYAVVRMLEYRQELFDLMHVDYFCPNDVLIEMKMTPDDIDLLTAGKCQLESRNEFLDALIDGENEEPSVSEKSRTSSLAIGEKGEFRKRAISLIQKHERARVARKVAAEAKLRRNRVARISTDVEETKGAEKLEQAAIVIQKHWRGFRARRKIKHGYEKIEELLGMTMPAWRSREIYKTSRMGDIELSSDQEAALENLENRTRMEKERIWKTRGPDLVEDIEDEIRQWFLLWFEELGYFDHLPSAKEGGSILVSTGQVRTPQEYLASLSAKEDKNLVDDSSEEFDSMDNDESGDWRLRESKALGSLLQTDEEFTNQWHFRIEEISNPKGALIMDTIRDRLFYELQLEMREKADDVMRAELKSLNQALLADHARDPVKFALPKPQKYPGNLCID</sequence>
<proteinExistence type="predicted"/>
<protein>
    <submittedName>
        <fullName evidence="1">Uncharacterized protein</fullName>
    </submittedName>
</protein>
<dbReference type="SMR" id="A0A7M7R086"/>
<evidence type="ECO:0000313" key="1">
    <source>
        <dbReference type="EnsemblMetazoa" id="XP_032455416"/>
    </source>
</evidence>